<protein>
    <submittedName>
        <fullName evidence="3">Uncharacterized protein DUF3558</fullName>
    </submittedName>
</protein>
<dbReference type="EMBL" id="RBXX01000002">
    <property type="protein sequence ID" value="RKT83254.1"/>
    <property type="molecule type" value="Genomic_DNA"/>
</dbReference>
<evidence type="ECO:0000313" key="6">
    <source>
        <dbReference type="Proteomes" id="UP000270697"/>
    </source>
</evidence>
<dbReference type="AlphaFoldDB" id="A0A1I5A6I1"/>
<reference evidence="3 6" key="2">
    <citation type="submission" date="2018-10" db="EMBL/GenBank/DDBJ databases">
        <title>Sequencing the genomes of 1000 actinobacteria strains.</title>
        <authorList>
            <person name="Klenk H.-P."/>
        </authorList>
    </citation>
    <scope>NUCLEOTIDE SEQUENCE [LARGE SCALE GENOMIC DNA]</scope>
    <source>
        <strain evidence="3 6">DSM 45119</strain>
    </source>
</reference>
<dbReference type="Pfam" id="PF12079">
    <property type="entry name" value="DUF3558"/>
    <property type="match status" value="1"/>
</dbReference>
<evidence type="ECO:0000313" key="3">
    <source>
        <dbReference type="EMBL" id="RKT83254.1"/>
    </source>
</evidence>
<evidence type="ECO:0000313" key="4">
    <source>
        <dbReference type="EMBL" id="SFN58008.1"/>
    </source>
</evidence>
<evidence type="ECO:0000313" key="5">
    <source>
        <dbReference type="Proteomes" id="UP000199398"/>
    </source>
</evidence>
<dbReference type="InterPro" id="IPR024520">
    <property type="entry name" value="DUF3558"/>
</dbReference>
<sequence>MQRLVRSVVVLTAGVALVGLSACSGTAGDSTRKAGSEEPTERVGGAALEQFDPCTFFKPDELSSWGLEAQAEEFTPVSFEPGCRWRGGQMGLVLQKNVEETVASYEKNGNWERYDKQSVGGRSGVVANVPSGGATGGCNVLVDAGGGVVIYGVSGRLADSVDACAEAEKIAAATASRLPR</sequence>
<feature type="chain" id="PRO_5039495151" evidence="2">
    <location>
        <begin position="28"/>
        <end position="180"/>
    </location>
</feature>
<reference evidence="4 5" key="1">
    <citation type="submission" date="2016-10" db="EMBL/GenBank/DDBJ databases">
        <authorList>
            <person name="de Groot N.N."/>
        </authorList>
    </citation>
    <scope>NUCLEOTIDE SEQUENCE [LARGE SCALE GENOMIC DNA]</scope>
    <source>
        <strain evidence="4 5">CPCC 201259</strain>
    </source>
</reference>
<dbReference type="PROSITE" id="PS51257">
    <property type="entry name" value="PROKAR_LIPOPROTEIN"/>
    <property type="match status" value="1"/>
</dbReference>
<gene>
    <name evidence="3" type="ORF">ATL45_1533</name>
    <name evidence="4" type="ORF">SAMN05421805_105263</name>
</gene>
<dbReference type="EMBL" id="FOUP01000005">
    <property type="protein sequence ID" value="SFN58008.1"/>
    <property type="molecule type" value="Genomic_DNA"/>
</dbReference>
<feature type="signal peptide" evidence="2">
    <location>
        <begin position="1"/>
        <end position="27"/>
    </location>
</feature>
<keyword evidence="6" id="KW-1185">Reference proteome</keyword>
<proteinExistence type="predicted"/>
<keyword evidence="2" id="KW-0732">Signal</keyword>
<accession>A0A1I5A6I1</accession>
<feature type="compositionally biased region" description="Basic and acidic residues" evidence="1">
    <location>
        <begin position="30"/>
        <end position="41"/>
    </location>
</feature>
<evidence type="ECO:0000256" key="1">
    <source>
        <dbReference type="SAM" id="MobiDB-lite"/>
    </source>
</evidence>
<dbReference type="Proteomes" id="UP000270697">
    <property type="component" value="Unassembled WGS sequence"/>
</dbReference>
<organism evidence="4 5">
    <name type="scientific">Saccharopolyspora antimicrobica</name>
    <dbReference type="NCBI Taxonomy" id="455193"/>
    <lineage>
        <taxon>Bacteria</taxon>
        <taxon>Bacillati</taxon>
        <taxon>Actinomycetota</taxon>
        <taxon>Actinomycetes</taxon>
        <taxon>Pseudonocardiales</taxon>
        <taxon>Pseudonocardiaceae</taxon>
        <taxon>Saccharopolyspora</taxon>
    </lineage>
</organism>
<dbReference type="STRING" id="455193.SAMN05421805_105263"/>
<dbReference type="Proteomes" id="UP000199398">
    <property type="component" value="Unassembled WGS sequence"/>
</dbReference>
<name>A0A1I5A6I1_9PSEU</name>
<feature type="region of interest" description="Disordered" evidence="1">
    <location>
        <begin position="25"/>
        <end position="44"/>
    </location>
</feature>
<evidence type="ECO:0000256" key="2">
    <source>
        <dbReference type="SAM" id="SignalP"/>
    </source>
</evidence>